<evidence type="ECO:0000256" key="6">
    <source>
        <dbReference type="ARBA" id="ARBA00022723"/>
    </source>
</evidence>
<evidence type="ECO:0000313" key="13">
    <source>
        <dbReference type="EMBL" id="MBB4614286.1"/>
    </source>
</evidence>
<reference evidence="13 14" key="1">
    <citation type="submission" date="2020-08" db="EMBL/GenBank/DDBJ databases">
        <title>Genomic Encyclopedia of Type Strains, Phase IV (KMG-IV): sequencing the most valuable type-strain genomes for metagenomic binning, comparative biology and taxonomic classification.</title>
        <authorList>
            <person name="Goeker M."/>
        </authorList>
    </citation>
    <scope>NUCLEOTIDE SEQUENCE [LARGE SCALE GENOMIC DNA]</scope>
    <source>
        <strain evidence="13 14">DSM 17507</strain>
    </source>
</reference>
<dbReference type="InterPro" id="IPR013785">
    <property type="entry name" value="Aldolase_TIM"/>
</dbReference>
<comment type="similarity">
    <text evidence="3">In the N-terminal section; belongs to the NADH:flavin oxidoreductase/NADH oxidase family.</text>
</comment>
<dbReference type="Pfam" id="PF07992">
    <property type="entry name" value="Pyr_redox_2"/>
    <property type="match status" value="1"/>
</dbReference>
<dbReference type="SUPFAM" id="SSF51905">
    <property type="entry name" value="FAD/NAD(P)-binding domain"/>
    <property type="match status" value="1"/>
</dbReference>
<proteinExistence type="inferred from homology"/>
<dbReference type="PANTHER" id="PTHR42917">
    <property type="entry name" value="2,4-DIENOYL-COA REDUCTASE"/>
    <property type="match status" value="1"/>
</dbReference>
<name>A0A7W7ACF2_9SPHN</name>
<sequence length="687" mass="72512">MFQTAMGSNHAEPDGQCGDRTLSFYEARARGGAALVNMGAIGVAYPHGLVMRNQVGISEDRFIPGLRRVTRAVQSHGAKIAAQLQHGGPSSTGDMIDGRPLLTPSPPTPSSSVLSGLLFDDEIEESPFGRITHAPTFRIMDKADIALVVRQFADAARRAVEAGFDGIELHAAHGFLIRSFLSPATNSRTDEYGGSVENRARFLVEIISAIRQAIGRDFPLWAKFNVVEFNIENGFTVDDACIVAQLAQRAGVDAITASSFSGSARGKGLVSGSAPMNPANYASYASKVREAVSVPVIAAGRLEIDVANDLLAAGKADFIGMGRKLLADPDLPNKVVAGTPDEIRPCIYCFLCLSEIALDRHVRCAANGMTGRESLVTHSPTKSSRKVVVVGGGPGGMETARLLDKAGHRVTLLEASGQLGGTALIAAIAYEPNGRLVAWLKRQLSKGAVDVQLGSKASLDAIKTLEPDVVIVATGAARDRPAISGAHLSHVFDGNDLRELLLGEPGNADSITRFSLATRALMASGRKLGLIGSPQLIRRASRIWMPLGKQIVIIGGDLVGLELAEFLAHRGRSVTVVDDTAKFGVGLAPLRRGAILDELETMGVVMVPGVHAITIHEKDVHCTDREGVNRAFAADNVILAKGATEDLSLVTQLRAAGFETHAVGDCRGVGYIAQAMKDAADVAATIE</sequence>
<comment type="cofactor">
    <cofactor evidence="1">
        <name>FMN</name>
        <dbReference type="ChEBI" id="CHEBI:58210"/>
    </cofactor>
</comment>
<dbReference type="GO" id="GO:0046872">
    <property type="term" value="F:metal ion binding"/>
    <property type="evidence" value="ECO:0007669"/>
    <property type="project" value="UniProtKB-KW"/>
</dbReference>
<evidence type="ECO:0000259" key="11">
    <source>
        <dbReference type="Pfam" id="PF00724"/>
    </source>
</evidence>
<evidence type="ECO:0000259" key="12">
    <source>
        <dbReference type="Pfam" id="PF07992"/>
    </source>
</evidence>
<dbReference type="PANTHER" id="PTHR42917:SF2">
    <property type="entry name" value="2,4-DIENOYL-COA REDUCTASE [(2E)-ENOYL-COA-PRODUCING]"/>
    <property type="match status" value="1"/>
</dbReference>
<dbReference type="GO" id="GO:0016491">
    <property type="term" value="F:oxidoreductase activity"/>
    <property type="evidence" value="ECO:0007669"/>
    <property type="project" value="UniProtKB-KW"/>
</dbReference>
<evidence type="ECO:0000256" key="5">
    <source>
        <dbReference type="ARBA" id="ARBA00022643"/>
    </source>
</evidence>
<keyword evidence="9" id="KW-0411">Iron-sulfur</keyword>
<dbReference type="Gene3D" id="3.50.50.60">
    <property type="entry name" value="FAD/NAD(P)-binding domain"/>
    <property type="match status" value="2"/>
</dbReference>
<dbReference type="Gene3D" id="3.40.50.720">
    <property type="entry name" value="NAD(P)-binding Rossmann-like Domain"/>
    <property type="match status" value="1"/>
</dbReference>
<dbReference type="Gene3D" id="3.20.20.70">
    <property type="entry name" value="Aldolase class I"/>
    <property type="match status" value="1"/>
</dbReference>
<dbReference type="GO" id="GO:0051536">
    <property type="term" value="F:iron-sulfur cluster binding"/>
    <property type="evidence" value="ECO:0007669"/>
    <property type="project" value="UniProtKB-KW"/>
</dbReference>
<gene>
    <name evidence="13" type="ORF">GGR37_002572</name>
</gene>
<evidence type="ECO:0000256" key="8">
    <source>
        <dbReference type="ARBA" id="ARBA00023004"/>
    </source>
</evidence>
<dbReference type="AlphaFoldDB" id="A0A7W7ACF2"/>
<evidence type="ECO:0000256" key="4">
    <source>
        <dbReference type="ARBA" id="ARBA00022630"/>
    </source>
</evidence>
<evidence type="ECO:0000313" key="14">
    <source>
        <dbReference type="Proteomes" id="UP000538566"/>
    </source>
</evidence>
<protein>
    <submittedName>
        <fullName evidence="13">2,4-dienoyl-CoA reductase-like NADH-dependent reductase (Old Yellow Enzyme family)/NADPH-dependent 2,4-dienoyl-CoA reductase/sulfur reductase-like enzyme</fullName>
    </submittedName>
</protein>
<feature type="domain" description="NADH:flavin oxidoreductase/NADH oxidase N-terminal" evidence="11">
    <location>
        <begin position="3"/>
        <end position="341"/>
    </location>
</feature>
<feature type="region of interest" description="Disordered" evidence="10">
    <location>
        <begin position="84"/>
        <end position="109"/>
    </location>
</feature>
<feature type="domain" description="FAD/NAD(P)-binding" evidence="12">
    <location>
        <begin position="386"/>
        <end position="660"/>
    </location>
</feature>
<dbReference type="Proteomes" id="UP000538566">
    <property type="component" value="Unassembled WGS sequence"/>
</dbReference>
<comment type="cofactor">
    <cofactor evidence="2">
        <name>[4Fe-4S] cluster</name>
        <dbReference type="ChEBI" id="CHEBI:49883"/>
    </cofactor>
</comment>
<evidence type="ECO:0000256" key="7">
    <source>
        <dbReference type="ARBA" id="ARBA00023002"/>
    </source>
</evidence>
<keyword evidence="14" id="KW-1185">Reference proteome</keyword>
<dbReference type="InterPro" id="IPR051793">
    <property type="entry name" value="NADH:flavin_oxidoreductase"/>
</dbReference>
<keyword evidence="5" id="KW-0288">FMN</keyword>
<dbReference type="SUPFAM" id="SSF51395">
    <property type="entry name" value="FMN-linked oxidoreductases"/>
    <property type="match status" value="1"/>
</dbReference>
<dbReference type="GO" id="GO:0010181">
    <property type="term" value="F:FMN binding"/>
    <property type="evidence" value="ECO:0007669"/>
    <property type="project" value="InterPro"/>
</dbReference>
<evidence type="ECO:0000256" key="1">
    <source>
        <dbReference type="ARBA" id="ARBA00001917"/>
    </source>
</evidence>
<keyword evidence="7" id="KW-0560">Oxidoreductase</keyword>
<dbReference type="CDD" id="cd02803">
    <property type="entry name" value="OYE_like_FMN_family"/>
    <property type="match status" value="1"/>
</dbReference>
<dbReference type="PRINTS" id="PR00368">
    <property type="entry name" value="FADPNR"/>
</dbReference>
<organism evidence="13 14">
    <name type="scientific">Novosphingobium taihuense</name>
    <dbReference type="NCBI Taxonomy" id="260085"/>
    <lineage>
        <taxon>Bacteria</taxon>
        <taxon>Pseudomonadati</taxon>
        <taxon>Pseudomonadota</taxon>
        <taxon>Alphaproteobacteria</taxon>
        <taxon>Sphingomonadales</taxon>
        <taxon>Sphingomonadaceae</taxon>
        <taxon>Novosphingobium</taxon>
    </lineage>
</organism>
<keyword evidence="8" id="KW-0408">Iron</keyword>
<evidence type="ECO:0000256" key="2">
    <source>
        <dbReference type="ARBA" id="ARBA00001966"/>
    </source>
</evidence>
<dbReference type="Pfam" id="PF00724">
    <property type="entry name" value="Oxidored_FMN"/>
    <property type="match status" value="1"/>
</dbReference>
<dbReference type="InterPro" id="IPR023753">
    <property type="entry name" value="FAD/NAD-binding_dom"/>
</dbReference>
<comment type="caution">
    <text evidence="13">The sequence shown here is derived from an EMBL/GenBank/DDBJ whole genome shotgun (WGS) entry which is preliminary data.</text>
</comment>
<keyword evidence="4" id="KW-0285">Flavoprotein</keyword>
<dbReference type="InterPro" id="IPR001155">
    <property type="entry name" value="OxRdtase_FMN_N"/>
</dbReference>
<evidence type="ECO:0000256" key="10">
    <source>
        <dbReference type="SAM" id="MobiDB-lite"/>
    </source>
</evidence>
<dbReference type="OrthoDB" id="9804454at2"/>
<evidence type="ECO:0000256" key="9">
    <source>
        <dbReference type="ARBA" id="ARBA00023014"/>
    </source>
</evidence>
<accession>A0A7W7ACF2</accession>
<dbReference type="InterPro" id="IPR036188">
    <property type="entry name" value="FAD/NAD-bd_sf"/>
</dbReference>
<keyword evidence="6" id="KW-0479">Metal-binding</keyword>
<dbReference type="PRINTS" id="PR00411">
    <property type="entry name" value="PNDRDTASEI"/>
</dbReference>
<evidence type="ECO:0000256" key="3">
    <source>
        <dbReference type="ARBA" id="ARBA00011048"/>
    </source>
</evidence>
<dbReference type="EMBL" id="JACHOA010000004">
    <property type="protein sequence ID" value="MBB4614286.1"/>
    <property type="molecule type" value="Genomic_DNA"/>
</dbReference>